<organism evidence="2 3">
    <name type="scientific">Truncatella angustata</name>
    <dbReference type="NCBI Taxonomy" id="152316"/>
    <lineage>
        <taxon>Eukaryota</taxon>
        <taxon>Fungi</taxon>
        <taxon>Dikarya</taxon>
        <taxon>Ascomycota</taxon>
        <taxon>Pezizomycotina</taxon>
        <taxon>Sordariomycetes</taxon>
        <taxon>Xylariomycetidae</taxon>
        <taxon>Amphisphaeriales</taxon>
        <taxon>Sporocadaceae</taxon>
        <taxon>Truncatella</taxon>
    </lineage>
</organism>
<reference evidence="2" key="1">
    <citation type="journal article" date="2021" name="Nat. Commun.">
        <title>Genetic determinants of endophytism in the Arabidopsis root mycobiome.</title>
        <authorList>
            <person name="Mesny F."/>
            <person name="Miyauchi S."/>
            <person name="Thiergart T."/>
            <person name="Pickel B."/>
            <person name="Atanasova L."/>
            <person name="Karlsson M."/>
            <person name="Huettel B."/>
            <person name="Barry K.W."/>
            <person name="Haridas S."/>
            <person name="Chen C."/>
            <person name="Bauer D."/>
            <person name="Andreopoulos W."/>
            <person name="Pangilinan J."/>
            <person name="LaButti K."/>
            <person name="Riley R."/>
            <person name="Lipzen A."/>
            <person name="Clum A."/>
            <person name="Drula E."/>
            <person name="Henrissat B."/>
            <person name="Kohler A."/>
            <person name="Grigoriev I.V."/>
            <person name="Martin F.M."/>
            <person name="Hacquard S."/>
        </authorList>
    </citation>
    <scope>NUCLEOTIDE SEQUENCE</scope>
    <source>
        <strain evidence="2">MPI-SDFR-AT-0073</strain>
    </source>
</reference>
<dbReference type="RefSeq" id="XP_045953075.1">
    <property type="nucleotide sequence ID" value="XM_046096751.1"/>
</dbReference>
<protein>
    <submittedName>
        <fullName evidence="2">Uncharacterized protein</fullName>
    </submittedName>
</protein>
<name>A0A9P8RM41_9PEZI</name>
<gene>
    <name evidence="2" type="ORF">BKA67DRAFT_410900</name>
</gene>
<evidence type="ECO:0000256" key="1">
    <source>
        <dbReference type="SAM" id="MobiDB-lite"/>
    </source>
</evidence>
<evidence type="ECO:0000313" key="2">
    <source>
        <dbReference type="EMBL" id="KAH6646561.1"/>
    </source>
</evidence>
<feature type="region of interest" description="Disordered" evidence="1">
    <location>
        <begin position="124"/>
        <end position="157"/>
    </location>
</feature>
<dbReference type="Proteomes" id="UP000758603">
    <property type="component" value="Unassembled WGS sequence"/>
</dbReference>
<proteinExistence type="predicted"/>
<dbReference type="AlphaFoldDB" id="A0A9P8RM41"/>
<feature type="region of interest" description="Disordered" evidence="1">
    <location>
        <begin position="176"/>
        <end position="199"/>
    </location>
</feature>
<sequence>MPSRRGHVIAAFRHHEPKRPLRQQLHFPPNDLYNLRIPRSQTAQIYPPQRIVVFPSPPTCPANPTRSPPRVPARPALATRLPQTTPSPPKAFLCSTSVVTAAPSSPSSAATPSDALSAAAVCSTRSAPRGESRRRVAPGKKKLSVEDLSANDASQNGSVRGEVRWTAIVTVSETHHRVQRNSSTKTRALSSTRIQTLCS</sequence>
<comment type="caution">
    <text evidence="2">The sequence shown here is derived from an EMBL/GenBank/DDBJ whole genome shotgun (WGS) entry which is preliminary data.</text>
</comment>
<dbReference type="GeneID" id="70125643"/>
<dbReference type="EMBL" id="JAGPXC010000009">
    <property type="protein sequence ID" value="KAH6646561.1"/>
    <property type="molecule type" value="Genomic_DNA"/>
</dbReference>
<feature type="compositionally biased region" description="Polar residues" evidence="1">
    <location>
        <begin position="180"/>
        <end position="199"/>
    </location>
</feature>
<accession>A0A9P8RM41</accession>
<keyword evidence="3" id="KW-1185">Reference proteome</keyword>
<evidence type="ECO:0000313" key="3">
    <source>
        <dbReference type="Proteomes" id="UP000758603"/>
    </source>
</evidence>